<dbReference type="AlphaFoldDB" id="A0A0F3PTZ7"/>
<protein>
    <submittedName>
        <fullName evidence="1">Uncharacterized protein</fullName>
    </submittedName>
</protein>
<dbReference type="EMBL" id="LAOD01000028">
    <property type="protein sequence ID" value="KJV83738.1"/>
    <property type="molecule type" value="Genomic_DNA"/>
</dbReference>
<comment type="caution">
    <text evidence="1">The sequence shown here is derived from an EMBL/GenBank/DDBJ whole genome shotgun (WGS) entry which is preliminary data.</text>
</comment>
<gene>
    <name evidence="1" type="ORF">APHCRT_1298</name>
</gene>
<evidence type="ECO:0000313" key="1">
    <source>
        <dbReference type="EMBL" id="KJV83738.1"/>
    </source>
</evidence>
<organism evidence="1 2">
    <name type="scientific">Anaplasma phagocytophilum str. CRT53-1</name>
    <dbReference type="NCBI Taxonomy" id="1359157"/>
    <lineage>
        <taxon>Bacteria</taxon>
        <taxon>Pseudomonadati</taxon>
        <taxon>Pseudomonadota</taxon>
        <taxon>Alphaproteobacteria</taxon>
        <taxon>Rickettsiales</taxon>
        <taxon>Anaplasmataceae</taxon>
        <taxon>Anaplasma</taxon>
        <taxon>phagocytophilum group</taxon>
    </lineage>
</organism>
<dbReference type="Proteomes" id="UP000033722">
    <property type="component" value="Unassembled WGS sequence"/>
</dbReference>
<sequence>MKVRRVLSDACTRTKNLHSKKTYCQGPQQRLRGNLSIEDGGSC</sequence>
<accession>A0A0F3PTZ7</accession>
<name>A0A0F3PTZ7_ANAPH</name>
<evidence type="ECO:0000313" key="2">
    <source>
        <dbReference type="Proteomes" id="UP000033722"/>
    </source>
</evidence>
<dbReference type="PATRIC" id="fig|1359157.3.peg.1153"/>
<reference evidence="1 2" key="1">
    <citation type="submission" date="2015-01" db="EMBL/GenBank/DDBJ databases">
        <title>Genome Sequencing of Rickettsiales.</title>
        <authorList>
            <person name="Daugherty S.C."/>
            <person name="Su Q."/>
            <person name="Abolude K."/>
            <person name="Beier-Sexton M."/>
            <person name="Carlyon J.A."/>
            <person name="Carter R."/>
            <person name="Day N.P."/>
            <person name="Dumler S.J."/>
            <person name="Dyachenko V."/>
            <person name="Godinez A."/>
            <person name="Kurtti T.J."/>
            <person name="Lichay M."/>
            <person name="Mullins K.E."/>
            <person name="Ott S."/>
            <person name="Pappas-Brown V."/>
            <person name="Paris D.H."/>
            <person name="Patel P."/>
            <person name="Richards A.L."/>
            <person name="Sadzewicz L."/>
            <person name="Sears K."/>
            <person name="Seidman D."/>
            <person name="Sengamalay N."/>
            <person name="Stenos J."/>
            <person name="Tallon L.J."/>
            <person name="Vincent G."/>
            <person name="Fraser C.M."/>
            <person name="Munderloh U."/>
            <person name="Dunning-Hotopp J.C."/>
        </authorList>
    </citation>
    <scope>NUCLEOTIDE SEQUENCE [LARGE SCALE GENOMIC DNA]</scope>
    <source>
        <strain evidence="1 2">CRT53-1</strain>
    </source>
</reference>
<proteinExistence type="predicted"/>